<feature type="compositionally biased region" description="Polar residues" evidence="1">
    <location>
        <begin position="436"/>
        <end position="449"/>
    </location>
</feature>
<accession>A0ABR3FUC9</accession>
<dbReference type="EMBL" id="JBAHYK010000076">
    <property type="protein sequence ID" value="KAL0578982.1"/>
    <property type="molecule type" value="Genomic_DNA"/>
</dbReference>
<name>A0ABR3FUC9_9AGAR</name>
<feature type="compositionally biased region" description="Basic residues" evidence="1">
    <location>
        <begin position="483"/>
        <end position="493"/>
    </location>
</feature>
<organism evidence="2 3">
    <name type="scientific">Marasmius crinis-equi</name>
    <dbReference type="NCBI Taxonomy" id="585013"/>
    <lineage>
        <taxon>Eukaryota</taxon>
        <taxon>Fungi</taxon>
        <taxon>Dikarya</taxon>
        <taxon>Basidiomycota</taxon>
        <taxon>Agaricomycotina</taxon>
        <taxon>Agaricomycetes</taxon>
        <taxon>Agaricomycetidae</taxon>
        <taxon>Agaricales</taxon>
        <taxon>Marasmiineae</taxon>
        <taxon>Marasmiaceae</taxon>
        <taxon>Marasmius</taxon>
    </lineage>
</organism>
<evidence type="ECO:0000256" key="1">
    <source>
        <dbReference type="SAM" id="MobiDB-lite"/>
    </source>
</evidence>
<dbReference type="Proteomes" id="UP001465976">
    <property type="component" value="Unassembled WGS sequence"/>
</dbReference>
<sequence>MTDAASLQDLALAVNASRVAPGRAFFDTYLGPPSNNPQKSTDPIGDAAVYTFMDKFNTPAVLAVFLLTNTLPSVTSQKSFSQIGEYFNLFLDNKTNAFQLTKLRNARMTLCTDFVPEGQRDAPKEVVSNSVKAQNTLRKLQDMTEERFNRWAFVPVVKHGLVRPSNTGQDVMVTVLYSPRLFDCGALSAAGPASTSDDDFDKPLAPPSSTKKADALKRARTKGIDSPEWLDSLPDSNGRYDATIRNLAATECIFVVTPEVYDYDGVIIPPTAYSASIGDRQWQFAPGDGRTNHDRIYHLEISRLHLLRASPDQRKRDLVVYFQNLSAVAAASTSATSGSLSKAVSASAVGRPSVANTVSASRTRSLASDPAGVPLDRLSGSVASAASTSVIRTDGSHMGVDSQSEGGVDVRSQHVGVTSEQVSGTADGSQERSATEDSLTDVSEGSTSGAGKENGPDASSNVKKRRRTNGQSDNEDAQSSKLITKKSRAKKTG</sequence>
<feature type="compositionally biased region" description="Polar residues" evidence="1">
    <location>
        <begin position="354"/>
        <end position="366"/>
    </location>
</feature>
<evidence type="ECO:0008006" key="4">
    <source>
        <dbReference type="Google" id="ProtNLM"/>
    </source>
</evidence>
<keyword evidence="3" id="KW-1185">Reference proteome</keyword>
<comment type="caution">
    <text evidence="2">The sequence shown here is derived from an EMBL/GenBank/DDBJ whole genome shotgun (WGS) entry which is preliminary data.</text>
</comment>
<feature type="compositionally biased region" description="Basic and acidic residues" evidence="1">
    <location>
        <begin position="211"/>
        <end position="220"/>
    </location>
</feature>
<protein>
    <recommendedName>
        <fullName evidence="4">HNH nuclease domain-containing protein</fullName>
    </recommendedName>
</protein>
<gene>
    <name evidence="2" type="ORF">V5O48_003022</name>
</gene>
<feature type="region of interest" description="Disordered" evidence="1">
    <location>
        <begin position="191"/>
        <end position="220"/>
    </location>
</feature>
<evidence type="ECO:0000313" key="2">
    <source>
        <dbReference type="EMBL" id="KAL0578982.1"/>
    </source>
</evidence>
<proteinExistence type="predicted"/>
<reference evidence="2 3" key="1">
    <citation type="submission" date="2024-02" db="EMBL/GenBank/DDBJ databases">
        <title>A draft genome for the cacao thread blight pathogen Marasmius crinis-equi.</title>
        <authorList>
            <person name="Cohen S.P."/>
            <person name="Baruah I.K."/>
            <person name="Amoako-Attah I."/>
            <person name="Bukari Y."/>
            <person name="Meinhardt L.W."/>
            <person name="Bailey B.A."/>
        </authorList>
    </citation>
    <scope>NUCLEOTIDE SEQUENCE [LARGE SCALE GENOMIC DNA]</scope>
    <source>
        <strain evidence="2 3">GH-76</strain>
    </source>
</reference>
<feature type="region of interest" description="Disordered" evidence="1">
    <location>
        <begin position="389"/>
        <end position="493"/>
    </location>
</feature>
<feature type="region of interest" description="Disordered" evidence="1">
    <location>
        <begin position="351"/>
        <end position="377"/>
    </location>
</feature>
<feature type="compositionally biased region" description="Polar residues" evidence="1">
    <location>
        <begin position="415"/>
        <end position="428"/>
    </location>
</feature>
<feature type="compositionally biased region" description="Polar residues" evidence="1">
    <location>
        <begin position="469"/>
        <end position="482"/>
    </location>
</feature>
<evidence type="ECO:0000313" key="3">
    <source>
        <dbReference type="Proteomes" id="UP001465976"/>
    </source>
</evidence>